<comment type="similarity">
    <text evidence="3">Belongs to the glycosyltransferase 31 family. Beta3-Gal-T subfamily.</text>
</comment>
<dbReference type="Gene3D" id="3.90.550.50">
    <property type="match status" value="1"/>
</dbReference>
<dbReference type="Pfam" id="PF02434">
    <property type="entry name" value="Fringe"/>
    <property type="match status" value="1"/>
</dbReference>
<keyword evidence="10" id="KW-1133">Transmembrane helix</keyword>
<keyword evidence="6" id="KW-0808">Transferase</keyword>
<evidence type="ECO:0000256" key="9">
    <source>
        <dbReference type="ARBA" id="ARBA00022968"/>
    </source>
</evidence>
<dbReference type="EC" id="2.4.1.122" evidence="4"/>
<keyword evidence="9" id="KW-0735">Signal-anchor</keyword>
<dbReference type="AlphaFoldDB" id="A0A2T7PH45"/>
<keyword evidence="7" id="KW-0812">Transmembrane</keyword>
<comment type="pathway">
    <text evidence="2">Protein modification; protein glycosylation.</text>
</comment>
<keyword evidence="5" id="KW-0328">Glycosyltransferase</keyword>
<dbReference type="GO" id="GO:0000166">
    <property type="term" value="F:nucleotide binding"/>
    <property type="evidence" value="ECO:0007669"/>
    <property type="project" value="UniProtKB-KW"/>
</dbReference>
<evidence type="ECO:0000259" key="12">
    <source>
        <dbReference type="Pfam" id="PF02434"/>
    </source>
</evidence>
<dbReference type="UniPathway" id="UPA00378"/>
<gene>
    <name evidence="13" type="ORF">C0Q70_08189</name>
</gene>
<dbReference type="InterPro" id="IPR003378">
    <property type="entry name" value="Fringe-like_glycosylTrfase"/>
</dbReference>
<dbReference type="GO" id="GO:0016020">
    <property type="term" value="C:membrane"/>
    <property type="evidence" value="ECO:0007669"/>
    <property type="project" value="UniProtKB-SubCell"/>
</dbReference>
<accession>A0A2T7PH45</accession>
<comment type="caution">
    <text evidence="13">The sequence shown here is derived from an EMBL/GenBank/DDBJ whole genome shotgun (WGS) entry which is preliminary data.</text>
</comment>
<evidence type="ECO:0000256" key="8">
    <source>
        <dbReference type="ARBA" id="ARBA00022741"/>
    </source>
</evidence>
<evidence type="ECO:0000256" key="7">
    <source>
        <dbReference type="ARBA" id="ARBA00022692"/>
    </source>
</evidence>
<dbReference type="EMBL" id="PZQS01000004">
    <property type="protein sequence ID" value="PVD32744.1"/>
    <property type="molecule type" value="Genomic_DNA"/>
</dbReference>
<evidence type="ECO:0000313" key="14">
    <source>
        <dbReference type="Proteomes" id="UP000245119"/>
    </source>
</evidence>
<sequence length="315" mass="36390">MLVKSLQEIGPWPLDDRTLFINDSIAKNVRRQARIFCWMTSRQTSLPKLLAVNSTWAQRCDAHVFVMTSAGRPLPPGSLDLGVPDGRNNLVAKTKRMMTWIYKNVVDKYDWFLKADDDTYVVMENLRFLLMHFDPKATVYIGHPFKYGPGYNSGGAGYVLSKSAIKRLVLEGFQGQKVCNSSLTDEDMFVGQCMRALNVSMYESRDRFRRDTFLPMSPQKSFMGPRITDITEYEWVRIPLGPACCSQLLISMHYVTPEMMYLLEFALYRMAVYGRISPPELFRRFFTNDTLDTRRPYINRHQQGPNQVQNQAQNS</sequence>
<evidence type="ECO:0000256" key="3">
    <source>
        <dbReference type="ARBA" id="ARBA00006462"/>
    </source>
</evidence>
<dbReference type="InterPro" id="IPR026050">
    <property type="entry name" value="C1GALT1/C1GALT1_chp1"/>
</dbReference>
<evidence type="ECO:0000256" key="11">
    <source>
        <dbReference type="ARBA" id="ARBA00023136"/>
    </source>
</evidence>
<dbReference type="GO" id="GO:0016263">
    <property type="term" value="F:glycoprotein-N-acetylgalactosamine 3-beta-galactosyltransferase activity"/>
    <property type="evidence" value="ECO:0007669"/>
    <property type="project" value="UniProtKB-EC"/>
</dbReference>
<evidence type="ECO:0000256" key="6">
    <source>
        <dbReference type="ARBA" id="ARBA00022679"/>
    </source>
</evidence>
<feature type="domain" description="Fringe-like glycosyltransferase" evidence="12">
    <location>
        <begin position="47"/>
        <end position="204"/>
    </location>
</feature>
<evidence type="ECO:0000256" key="5">
    <source>
        <dbReference type="ARBA" id="ARBA00022676"/>
    </source>
</evidence>
<dbReference type="PANTHER" id="PTHR23033">
    <property type="entry name" value="BETA1,3-GALACTOSYLTRANSFERASE"/>
    <property type="match status" value="1"/>
</dbReference>
<keyword evidence="11" id="KW-0472">Membrane</keyword>
<name>A0A2T7PH45_POMCA</name>
<keyword evidence="8" id="KW-0547">Nucleotide-binding</keyword>
<keyword evidence="14" id="KW-1185">Reference proteome</keyword>
<dbReference type="PANTHER" id="PTHR23033:SF14">
    <property type="entry name" value="GLYCOPROTEIN-N-ACETYLGALACTOSAMINE 3-BETA-GALACTOSYLTRANSFERASE 1-RELATED"/>
    <property type="match status" value="1"/>
</dbReference>
<dbReference type="OrthoDB" id="414175at2759"/>
<evidence type="ECO:0000256" key="4">
    <source>
        <dbReference type="ARBA" id="ARBA00012557"/>
    </source>
</evidence>
<evidence type="ECO:0000256" key="10">
    <source>
        <dbReference type="ARBA" id="ARBA00022989"/>
    </source>
</evidence>
<evidence type="ECO:0000313" key="13">
    <source>
        <dbReference type="EMBL" id="PVD32744.1"/>
    </source>
</evidence>
<organism evidence="13 14">
    <name type="scientific">Pomacea canaliculata</name>
    <name type="common">Golden apple snail</name>
    <dbReference type="NCBI Taxonomy" id="400727"/>
    <lineage>
        <taxon>Eukaryota</taxon>
        <taxon>Metazoa</taxon>
        <taxon>Spiralia</taxon>
        <taxon>Lophotrochozoa</taxon>
        <taxon>Mollusca</taxon>
        <taxon>Gastropoda</taxon>
        <taxon>Caenogastropoda</taxon>
        <taxon>Architaenioglossa</taxon>
        <taxon>Ampullarioidea</taxon>
        <taxon>Ampullariidae</taxon>
        <taxon>Pomacea</taxon>
    </lineage>
</organism>
<proteinExistence type="inferred from homology"/>
<evidence type="ECO:0000256" key="1">
    <source>
        <dbReference type="ARBA" id="ARBA00004606"/>
    </source>
</evidence>
<protein>
    <recommendedName>
        <fullName evidence="4">N-acetylgalactosaminide beta-1,3-galactosyltransferase</fullName>
        <ecNumber evidence="4">2.4.1.122</ecNumber>
    </recommendedName>
</protein>
<reference evidence="13 14" key="1">
    <citation type="submission" date="2018-04" db="EMBL/GenBank/DDBJ databases">
        <title>The genome of golden apple snail Pomacea canaliculata provides insight into stress tolerance and invasive adaptation.</title>
        <authorList>
            <person name="Liu C."/>
            <person name="Liu B."/>
            <person name="Ren Y."/>
            <person name="Zhang Y."/>
            <person name="Wang H."/>
            <person name="Li S."/>
            <person name="Jiang F."/>
            <person name="Yin L."/>
            <person name="Zhang G."/>
            <person name="Qian W."/>
            <person name="Fan W."/>
        </authorList>
    </citation>
    <scope>NUCLEOTIDE SEQUENCE [LARGE SCALE GENOMIC DNA]</scope>
    <source>
        <strain evidence="13">SZHN2017</strain>
        <tissue evidence="13">Muscle</tissue>
    </source>
</reference>
<dbReference type="Proteomes" id="UP000245119">
    <property type="component" value="Linkage Group LG4"/>
</dbReference>
<evidence type="ECO:0000256" key="2">
    <source>
        <dbReference type="ARBA" id="ARBA00004922"/>
    </source>
</evidence>
<comment type="subcellular location">
    <subcellularLocation>
        <location evidence="1">Membrane</location>
        <topology evidence="1">Single-pass type II membrane protein</topology>
    </subcellularLocation>
</comment>
<dbReference type="STRING" id="400727.A0A2T7PH45"/>